<reference evidence="2 3" key="1">
    <citation type="journal article" date="2012" name="J. Bacteriol.">
        <title>Genome Sequence of the Filamentous Bacterium Fibrisoma limi BUZ 3T.</title>
        <authorList>
            <person name="Filippini M."/>
            <person name="Qi W."/>
            <person name="Jaenicke S."/>
            <person name="Goesmann A."/>
            <person name="Smits T.H."/>
            <person name="Bagheri H.C."/>
        </authorList>
    </citation>
    <scope>NUCLEOTIDE SEQUENCE [LARGE SCALE GENOMIC DNA]</scope>
    <source>
        <strain evidence="3">BUZ 3T</strain>
    </source>
</reference>
<comment type="caution">
    <text evidence="2">The sequence shown here is derived from an EMBL/GenBank/DDBJ whole genome shotgun (WGS) entry which is preliminary data.</text>
</comment>
<evidence type="ECO:0000256" key="1">
    <source>
        <dbReference type="SAM" id="MobiDB-lite"/>
    </source>
</evidence>
<dbReference type="STRING" id="1185876.BN8_03814"/>
<keyword evidence="3" id="KW-1185">Reference proteome</keyword>
<accession>I2GL46</accession>
<proteinExistence type="predicted"/>
<dbReference type="eggNOG" id="ENOG5033EPH">
    <property type="taxonomic scope" value="Bacteria"/>
</dbReference>
<dbReference type="AlphaFoldDB" id="I2GL46"/>
<feature type="compositionally biased region" description="Acidic residues" evidence="1">
    <location>
        <begin position="69"/>
        <end position="81"/>
    </location>
</feature>
<feature type="compositionally biased region" description="Polar residues" evidence="1">
    <location>
        <begin position="20"/>
        <end position="37"/>
    </location>
</feature>
<feature type="compositionally biased region" description="Basic and acidic residues" evidence="1">
    <location>
        <begin position="141"/>
        <end position="152"/>
    </location>
</feature>
<dbReference type="Proteomes" id="UP000009309">
    <property type="component" value="Unassembled WGS sequence"/>
</dbReference>
<evidence type="ECO:0000313" key="3">
    <source>
        <dbReference type="Proteomes" id="UP000009309"/>
    </source>
</evidence>
<sequence length="152" mass="16665">MSLSSKLRKESDESYAAKQMHSTQGLGPEQGLTQLNDRQLDNELPSRVASGSDTDFSDDYQDIKRMAAESDDNDAPSDAEVEEAKRASWGQPPLPANAEDATMDKTEPMTAYQQPTDETDDKVADADWNRTTSEGGMAPDNARDPDRTYGNS</sequence>
<dbReference type="OrthoDB" id="958530at2"/>
<feature type="region of interest" description="Disordered" evidence="1">
    <location>
        <begin position="1"/>
        <end position="152"/>
    </location>
</feature>
<evidence type="ECO:0000313" key="2">
    <source>
        <dbReference type="EMBL" id="CCH54622.1"/>
    </source>
</evidence>
<protein>
    <submittedName>
        <fullName evidence="2">Uncharacterized protein</fullName>
    </submittedName>
</protein>
<name>I2GL46_9BACT</name>
<gene>
    <name evidence="2" type="ORF">BN8_03814</name>
</gene>
<dbReference type="RefSeq" id="WP_009283198.1">
    <property type="nucleotide sequence ID" value="NZ_CAIT01000007.1"/>
</dbReference>
<organism evidence="2 3">
    <name type="scientific">Fibrisoma limi BUZ 3</name>
    <dbReference type="NCBI Taxonomy" id="1185876"/>
    <lineage>
        <taxon>Bacteria</taxon>
        <taxon>Pseudomonadati</taxon>
        <taxon>Bacteroidota</taxon>
        <taxon>Cytophagia</taxon>
        <taxon>Cytophagales</taxon>
        <taxon>Spirosomataceae</taxon>
        <taxon>Fibrisoma</taxon>
    </lineage>
</organism>
<dbReference type="EMBL" id="CAIT01000007">
    <property type="protein sequence ID" value="CCH54622.1"/>
    <property type="molecule type" value="Genomic_DNA"/>
</dbReference>